<dbReference type="NCBIfam" id="TIGR01079">
    <property type="entry name" value="rplX_bact"/>
    <property type="match status" value="1"/>
</dbReference>
<comment type="function">
    <text evidence="8">One of two assembly initiator proteins, it binds directly to the 5'-end of the 23S rRNA, where it nucleates assembly of the 50S subunit.</text>
</comment>
<sequence length="110" mass="12491">MARVKLHVRKNDRVLVRRGKDRGKIGRVLEVLPDRQRAVVEGVNIVKRHMRPTPYSQGGIVEKPAPVHVSNLMVVCPKCMRGVRIGKKFLEDGTKVRICKRCGEIIEAKE</sequence>
<evidence type="ECO:0000313" key="10">
    <source>
        <dbReference type="Proteomes" id="UP000502179"/>
    </source>
</evidence>
<evidence type="ECO:0000256" key="6">
    <source>
        <dbReference type="ARBA" id="ARBA00035206"/>
    </source>
</evidence>
<dbReference type="Gene3D" id="2.30.30.30">
    <property type="match status" value="1"/>
</dbReference>
<dbReference type="GO" id="GO:0006412">
    <property type="term" value="P:translation"/>
    <property type="evidence" value="ECO:0007669"/>
    <property type="project" value="UniProtKB-UniRule"/>
</dbReference>
<evidence type="ECO:0000313" key="9">
    <source>
        <dbReference type="EMBL" id="QIJ71326.1"/>
    </source>
</evidence>
<dbReference type="InterPro" id="IPR014722">
    <property type="entry name" value="Rib_uL2_dom2"/>
</dbReference>
<dbReference type="InterPro" id="IPR041988">
    <property type="entry name" value="Ribosomal_uL24_KOW"/>
</dbReference>
<dbReference type="InterPro" id="IPR003256">
    <property type="entry name" value="Ribosomal_uL24"/>
</dbReference>
<evidence type="ECO:0000256" key="1">
    <source>
        <dbReference type="ARBA" id="ARBA00010618"/>
    </source>
</evidence>
<evidence type="ECO:0000256" key="2">
    <source>
        <dbReference type="ARBA" id="ARBA00022730"/>
    </source>
</evidence>
<organism evidence="9 10">
    <name type="scientific">Thermosulfuriphilus ammonigenes</name>
    <dbReference type="NCBI Taxonomy" id="1936021"/>
    <lineage>
        <taxon>Bacteria</taxon>
        <taxon>Pseudomonadati</taxon>
        <taxon>Thermodesulfobacteriota</taxon>
        <taxon>Thermodesulfobacteria</taxon>
        <taxon>Thermodesulfobacteriales</taxon>
        <taxon>Thermodesulfobacteriaceae</taxon>
        <taxon>Thermosulfuriphilus</taxon>
    </lineage>
</organism>
<dbReference type="CDD" id="cd06089">
    <property type="entry name" value="KOW_RPL26"/>
    <property type="match status" value="1"/>
</dbReference>
<evidence type="ECO:0000256" key="3">
    <source>
        <dbReference type="ARBA" id="ARBA00022884"/>
    </source>
</evidence>
<comment type="similarity">
    <text evidence="1 8">Belongs to the universal ribosomal protein uL24 family.</text>
</comment>
<dbReference type="PANTHER" id="PTHR12903">
    <property type="entry name" value="MITOCHONDRIAL RIBOSOMAL PROTEIN L24"/>
    <property type="match status" value="1"/>
</dbReference>
<keyword evidence="10" id="KW-1185">Reference proteome</keyword>
<name>A0A6G7PUU0_9BACT</name>
<protein>
    <recommendedName>
        <fullName evidence="6 8">Large ribosomal subunit protein uL24</fullName>
    </recommendedName>
</protein>
<dbReference type="GO" id="GO:0005840">
    <property type="term" value="C:ribosome"/>
    <property type="evidence" value="ECO:0007669"/>
    <property type="project" value="UniProtKB-KW"/>
</dbReference>
<dbReference type="GO" id="GO:0003735">
    <property type="term" value="F:structural constituent of ribosome"/>
    <property type="evidence" value="ECO:0007669"/>
    <property type="project" value="InterPro"/>
</dbReference>
<evidence type="ECO:0000256" key="5">
    <source>
        <dbReference type="ARBA" id="ARBA00023274"/>
    </source>
</evidence>
<dbReference type="Pfam" id="PF17136">
    <property type="entry name" value="ribosomal_L24"/>
    <property type="match status" value="1"/>
</dbReference>
<dbReference type="RefSeq" id="WP_166031548.1">
    <property type="nucleotide sequence ID" value="NZ_CP048877.1"/>
</dbReference>
<dbReference type="EMBL" id="CP048877">
    <property type="protein sequence ID" value="QIJ71326.1"/>
    <property type="molecule type" value="Genomic_DNA"/>
</dbReference>
<dbReference type="GO" id="GO:1990904">
    <property type="term" value="C:ribonucleoprotein complex"/>
    <property type="evidence" value="ECO:0007669"/>
    <property type="project" value="UniProtKB-KW"/>
</dbReference>
<reference evidence="9 10" key="1">
    <citation type="submission" date="2020-02" db="EMBL/GenBank/DDBJ databases">
        <title>Genome analysis of Thermosulfuriphilus ammonigenes ST65T, an anaerobic thermophilic chemolithoautotrophic bacterium isolated from a deep-sea hydrothermal vent.</title>
        <authorList>
            <person name="Slobodkina G."/>
            <person name="Allioux M."/>
            <person name="Merkel A."/>
            <person name="Alain K."/>
            <person name="Jebbar M."/>
            <person name="Slobodkin A."/>
        </authorList>
    </citation>
    <scope>NUCLEOTIDE SEQUENCE [LARGE SCALE GENOMIC DNA]</scope>
    <source>
        <strain evidence="9 10">ST65</strain>
    </source>
</reference>
<proteinExistence type="inferred from homology"/>
<accession>A0A6G7PUU0</accession>
<dbReference type="InterPro" id="IPR057264">
    <property type="entry name" value="Ribosomal_uL24_C"/>
</dbReference>
<evidence type="ECO:0000256" key="7">
    <source>
        <dbReference type="ARBA" id="ARBA00058688"/>
    </source>
</evidence>
<keyword evidence="5 8" id="KW-0687">Ribonucleoprotein</keyword>
<evidence type="ECO:0000256" key="4">
    <source>
        <dbReference type="ARBA" id="ARBA00022980"/>
    </source>
</evidence>
<dbReference type="SMART" id="SM00739">
    <property type="entry name" value="KOW"/>
    <property type="match status" value="1"/>
</dbReference>
<dbReference type="Proteomes" id="UP000502179">
    <property type="component" value="Chromosome"/>
</dbReference>
<dbReference type="FunFam" id="2.30.30.30:FF:000004">
    <property type="entry name" value="50S ribosomal protein L24"/>
    <property type="match status" value="1"/>
</dbReference>
<keyword evidence="3 8" id="KW-0694">RNA-binding</keyword>
<dbReference type="GO" id="GO:0019843">
    <property type="term" value="F:rRNA binding"/>
    <property type="evidence" value="ECO:0007669"/>
    <property type="project" value="UniProtKB-UniRule"/>
</dbReference>
<keyword evidence="2 8" id="KW-0699">rRNA-binding</keyword>
<comment type="subunit">
    <text evidence="8">Part of the 50S ribosomal subunit.</text>
</comment>
<evidence type="ECO:0000256" key="8">
    <source>
        <dbReference type="HAMAP-Rule" id="MF_01326"/>
    </source>
</evidence>
<gene>
    <name evidence="8" type="primary">rplX</name>
    <name evidence="9" type="ORF">G4V39_03090</name>
</gene>
<dbReference type="InterPro" id="IPR008991">
    <property type="entry name" value="Translation_prot_SH3-like_sf"/>
</dbReference>
<dbReference type="AlphaFoldDB" id="A0A6G7PUU0"/>
<keyword evidence="4 8" id="KW-0689">Ribosomal protein</keyword>
<comment type="function">
    <text evidence="7 8">One of the proteins that surrounds the polypeptide exit tunnel on the outside of the subunit.</text>
</comment>
<dbReference type="HAMAP" id="MF_01326_B">
    <property type="entry name" value="Ribosomal_uL24_B"/>
    <property type="match status" value="1"/>
</dbReference>
<dbReference type="SUPFAM" id="SSF50104">
    <property type="entry name" value="Translation proteins SH3-like domain"/>
    <property type="match status" value="1"/>
</dbReference>
<dbReference type="Pfam" id="PF00467">
    <property type="entry name" value="KOW"/>
    <property type="match status" value="1"/>
</dbReference>
<dbReference type="InterPro" id="IPR005824">
    <property type="entry name" value="KOW"/>
</dbReference>
<dbReference type="KEGG" id="tav:G4V39_03090"/>